<evidence type="ECO:0000313" key="1">
    <source>
        <dbReference type="EMBL" id="PJK28306.1"/>
    </source>
</evidence>
<organism evidence="1 2">
    <name type="scientific">Minwuia thermotolerans</name>
    <dbReference type="NCBI Taxonomy" id="2056226"/>
    <lineage>
        <taxon>Bacteria</taxon>
        <taxon>Pseudomonadati</taxon>
        <taxon>Pseudomonadota</taxon>
        <taxon>Alphaproteobacteria</taxon>
        <taxon>Minwuiales</taxon>
        <taxon>Minwuiaceae</taxon>
        <taxon>Minwuia</taxon>
    </lineage>
</organism>
<proteinExistence type="predicted"/>
<protein>
    <recommendedName>
        <fullName evidence="3">PAS domain-containing protein</fullName>
    </recommendedName>
</protein>
<dbReference type="RefSeq" id="WP_109794753.1">
    <property type="nucleotide sequence ID" value="NZ_PHIG01000047.1"/>
</dbReference>
<dbReference type="InterPro" id="IPR009922">
    <property type="entry name" value="DUF1457"/>
</dbReference>
<dbReference type="AlphaFoldDB" id="A0A2M9FXW6"/>
<sequence>MSANEHRQRRLLRYTTEVLHLERDSIDRLPEARLPADLREFADVWLKLRGDRAAPLKRDIGPFSIPARLLPNIMLWEILEDDYLCRLAGTGLRARSEKELSGCLLSDLYGDTDHEAWDEFDGVARGGVYSLVERAVIWDELPTSVRTRLLLPLLGDDGDARYMVALIGPSFRYEWEPGFGAVRAENAPPD</sequence>
<name>A0A2M9FXW6_9PROT</name>
<comment type="caution">
    <text evidence="1">The sequence shown here is derived from an EMBL/GenBank/DDBJ whole genome shotgun (WGS) entry which is preliminary data.</text>
</comment>
<keyword evidence="2" id="KW-1185">Reference proteome</keyword>
<accession>A0A2M9FXW6</accession>
<dbReference type="EMBL" id="PHIG01000047">
    <property type="protein sequence ID" value="PJK28306.1"/>
    <property type="molecule type" value="Genomic_DNA"/>
</dbReference>
<reference evidence="1 2" key="1">
    <citation type="submission" date="2017-11" db="EMBL/GenBank/DDBJ databases">
        <title>Draft genome sequence of Rhizobiales bacterium SY3-13.</title>
        <authorList>
            <person name="Sun C."/>
        </authorList>
    </citation>
    <scope>NUCLEOTIDE SEQUENCE [LARGE SCALE GENOMIC DNA]</scope>
    <source>
        <strain evidence="1 2">SY3-13</strain>
    </source>
</reference>
<evidence type="ECO:0000313" key="2">
    <source>
        <dbReference type="Proteomes" id="UP000229498"/>
    </source>
</evidence>
<dbReference type="Proteomes" id="UP000229498">
    <property type="component" value="Unassembled WGS sequence"/>
</dbReference>
<evidence type="ECO:0008006" key="3">
    <source>
        <dbReference type="Google" id="ProtNLM"/>
    </source>
</evidence>
<dbReference type="Pfam" id="PF07310">
    <property type="entry name" value="PAS_5"/>
    <property type="match status" value="1"/>
</dbReference>
<gene>
    <name evidence="1" type="ORF">CVT23_18205</name>
</gene>
<dbReference type="OrthoDB" id="8480244at2"/>